<dbReference type="EMBL" id="JAUTAN010000001">
    <property type="protein sequence ID" value="MDQ1103413.1"/>
    <property type="molecule type" value="Genomic_DNA"/>
</dbReference>
<sequence>MSDGHYDVLVIGSGFGGSVTALRLTEKGYRVGVLEAGRRFADDELAATSWRVRDYVFAPRLGLSGIQRMDLLGDVLVLSGAGVGGGSLVYANTLYEPPAAFYEDPSWAGITDWRDELRASYDQARRMLGVTTYPRRTPSDEVMREAAAALGVEDSFVPTPVGVLRGEDHGVGPGEDLPDPFFGGAGPARTTCTDCGSCMTGCRVGAKNTLVKNYLHLAEQAGAEVHALTTVTDVRPLPTGGYVVATRPSGGVRTGRVFTADQVVFSAAALGTQKLLHRLRASGSLPHVSPRLGELSRTNSEAILGVRAKRSGRAGTTDFSEGVAITSSIHLDESTHVEPVRYGPGSNAMALLMATLADPEEGVLRWRVGLRQMWRNRRSLLAFHDPRHWSERTIVLLVMQSLDNSLTTGLRRRRLGRGPGRRLTARPGTGEPNPIWIPQGHALARQIAEQVDGEPAGAWNDLVDVPTTGHFIGGCRMGADAEEGVIDPYHRVHGHPGLHVIDGAAVCANLGVNPSLSITALAERAVSLWPNRGEADPRPALGAPYRRVDPVAPRRPVVPAGAPAALRLGPTRRAEPSHAAETV</sequence>
<evidence type="ECO:0000256" key="12">
    <source>
        <dbReference type="ARBA" id="ARBA00049645"/>
    </source>
</evidence>
<comment type="pathway">
    <text evidence="12">Steroid metabolism; cholesterol degradation.</text>
</comment>
<gene>
    <name evidence="19" type="ORF">QE405_000697</name>
</gene>
<dbReference type="SUPFAM" id="SSF51905">
    <property type="entry name" value="FAD/NAD(P)-binding domain"/>
    <property type="match status" value="1"/>
</dbReference>
<evidence type="ECO:0000256" key="7">
    <source>
        <dbReference type="ARBA" id="ARBA00023098"/>
    </source>
</evidence>
<reference evidence="19" key="1">
    <citation type="submission" date="2023-07" db="EMBL/GenBank/DDBJ databases">
        <title>Functional and genomic diversity of the sorghum phyllosphere microbiome.</title>
        <authorList>
            <person name="Shade A."/>
        </authorList>
    </citation>
    <scope>NUCLEOTIDE SEQUENCE</scope>
    <source>
        <strain evidence="19">SORGH_AS_1067</strain>
    </source>
</reference>
<dbReference type="Gene3D" id="3.50.50.60">
    <property type="entry name" value="FAD/NAD(P)-binding domain"/>
    <property type="match status" value="3"/>
</dbReference>
<evidence type="ECO:0000256" key="1">
    <source>
        <dbReference type="ARBA" id="ARBA00001974"/>
    </source>
</evidence>
<feature type="region of interest" description="Disordered" evidence="16">
    <location>
        <begin position="531"/>
        <end position="583"/>
    </location>
</feature>
<dbReference type="AlphaFoldDB" id="A0AAJ1U0U4"/>
<comment type="cofactor">
    <cofactor evidence="1">
        <name>FAD</name>
        <dbReference type="ChEBI" id="CHEBI:57692"/>
    </cofactor>
</comment>
<evidence type="ECO:0000256" key="4">
    <source>
        <dbReference type="ARBA" id="ARBA00022630"/>
    </source>
</evidence>
<comment type="similarity">
    <text evidence="2">Belongs to the GMC oxidoreductase family.</text>
</comment>
<keyword evidence="9" id="KW-0753">Steroid metabolism</keyword>
<dbReference type="Pfam" id="PF01266">
    <property type="entry name" value="DAO"/>
    <property type="match status" value="1"/>
</dbReference>
<keyword evidence="6 19" id="KW-0560">Oxidoreductase</keyword>
<dbReference type="InterPro" id="IPR007867">
    <property type="entry name" value="GMC_OxRtase_C"/>
</dbReference>
<evidence type="ECO:0000256" key="8">
    <source>
        <dbReference type="ARBA" id="ARBA00023166"/>
    </source>
</evidence>
<accession>A0AAJ1U0U4</accession>
<dbReference type="GO" id="GO:0008203">
    <property type="term" value="P:cholesterol metabolic process"/>
    <property type="evidence" value="ECO:0007669"/>
    <property type="project" value="UniProtKB-KW"/>
</dbReference>
<evidence type="ECO:0000256" key="2">
    <source>
        <dbReference type="ARBA" id="ARBA00010790"/>
    </source>
</evidence>
<keyword evidence="5" id="KW-0274">FAD</keyword>
<keyword evidence="10" id="KW-0413">Isomerase</keyword>
<evidence type="ECO:0000256" key="10">
    <source>
        <dbReference type="ARBA" id="ARBA00023235"/>
    </source>
</evidence>
<feature type="compositionally biased region" description="Low complexity" evidence="16">
    <location>
        <begin position="550"/>
        <end position="565"/>
    </location>
</feature>
<evidence type="ECO:0000256" key="6">
    <source>
        <dbReference type="ARBA" id="ARBA00023002"/>
    </source>
</evidence>
<evidence type="ECO:0000259" key="18">
    <source>
        <dbReference type="Pfam" id="PF05199"/>
    </source>
</evidence>
<feature type="domain" description="Glucose-methanol-choline oxidoreductase C-terminal" evidence="18">
    <location>
        <begin position="465"/>
        <end position="522"/>
    </location>
</feature>
<keyword evidence="8" id="KW-1207">Sterol metabolism</keyword>
<evidence type="ECO:0000256" key="5">
    <source>
        <dbReference type="ARBA" id="ARBA00022827"/>
    </source>
</evidence>
<keyword evidence="7" id="KW-0443">Lipid metabolism</keyword>
<dbReference type="GO" id="GO:0016995">
    <property type="term" value="F:cholesterol oxidase activity"/>
    <property type="evidence" value="ECO:0007669"/>
    <property type="project" value="UniProtKB-EC"/>
</dbReference>
<evidence type="ECO:0000256" key="9">
    <source>
        <dbReference type="ARBA" id="ARBA00023221"/>
    </source>
</evidence>
<dbReference type="RefSeq" id="WP_307198832.1">
    <property type="nucleotide sequence ID" value="NZ_JAUTAN010000001.1"/>
</dbReference>
<evidence type="ECO:0000256" key="11">
    <source>
        <dbReference type="ARBA" id="ARBA00038856"/>
    </source>
</evidence>
<dbReference type="PANTHER" id="PTHR47470">
    <property type="entry name" value="CHOLESTEROL OXIDASE"/>
    <property type="match status" value="1"/>
</dbReference>
<dbReference type="PANTHER" id="PTHR47470:SF1">
    <property type="entry name" value="FAD-DEPENDENT OXIDOREDUCTASE 2 FAD BINDING DOMAIN-CONTAINING PROTEIN"/>
    <property type="match status" value="1"/>
</dbReference>
<keyword evidence="3" id="KW-0153">Cholesterol metabolism</keyword>
<dbReference type="InterPro" id="IPR006076">
    <property type="entry name" value="FAD-dep_OxRdtase"/>
</dbReference>
<evidence type="ECO:0000256" key="13">
    <source>
        <dbReference type="ARBA" id="ARBA00049723"/>
    </source>
</evidence>
<evidence type="ECO:0000256" key="15">
    <source>
        <dbReference type="ARBA" id="ARBA00049778"/>
    </source>
</evidence>
<keyword evidence="4" id="KW-0285">Flavoprotein</keyword>
<evidence type="ECO:0000256" key="16">
    <source>
        <dbReference type="SAM" id="MobiDB-lite"/>
    </source>
</evidence>
<evidence type="ECO:0000313" key="20">
    <source>
        <dbReference type="Proteomes" id="UP001239215"/>
    </source>
</evidence>
<dbReference type="EC" id="5.3.3.1" evidence="11"/>
<evidence type="ECO:0000256" key="3">
    <source>
        <dbReference type="ARBA" id="ARBA00022548"/>
    </source>
</evidence>
<comment type="caution">
    <text evidence="19">The sequence shown here is derived from an EMBL/GenBank/DDBJ whole genome shotgun (WGS) entry which is preliminary data.</text>
</comment>
<proteinExistence type="inferred from homology"/>
<dbReference type="Proteomes" id="UP001239215">
    <property type="component" value="Unassembled WGS sequence"/>
</dbReference>
<dbReference type="EC" id="1.1.3.6" evidence="13"/>
<dbReference type="InterPro" id="IPR036188">
    <property type="entry name" value="FAD/NAD-bd_sf"/>
</dbReference>
<evidence type="ECO:0000256" key="14">
    <source>
        <dbReference type="ARBA" id="ARBA00049744"/>
    </source>
</evidence>
<dbReference type="Pfam" id="PF05199">
    <property type="entry name" value="GMC_oxred_C"/>
    <property type="match status" value="1"/>
</dbReference>
<dbReference type="GO" id="GO:0004769">
    <property type="term" value="F:steroid Delta-isomerase activity"/>
    <property type="evidence" value="ECO:0007669"/>
    <property type="project" value="UniProtKB-EC"/>
</dbReference>
<dbReference type="InterPro" id="IPR052542">
    <property type="entry name" value="Cholesterol_Oxidase"/>
</dbReference>
<name>A0AAJ1U0U4_9ACTN</name>
<feature type="domain" description="FAD dependent oxidoreductase" evidence="17">
    <location>
        <begin position="7"/>
        <end position="302"/>
    </location>
</feature>
<evidence type="ECO:0000259" key="17">
    <source>
        <dbReference type="Pfam" id="PF01266"/>
    </source>
</evidence>
<protein>
    <recommendedName>
        <fullName evidence="14">Cholesterol oxidase</fullName>
        <ecNumber evidence="13">1.1.3.6</ecNumber>
        <ecNumber evidence="11">5.3.3.1</ecNumber>
    </recommendedName>
    <alternativeName>
        <fullName evidence="15">Cholesterol isomerase</fullName>
    </alternativeName>
</protein>
<organism evidence="19 20">
    <name type="scientific">Nocardioides zeae</name>
    <dbReference type="NCBI Taxonomy" id="1457234"/>
    <lineage>
        <taxon>Bacteria</taxon>
        <taxon>Bacillati</taxon>
        <taxon>Actinomycetota</taxon>
        <taxon>Actinomycetes</taxon>
        <taxon>Propionibacteriales</taxon>
        <taxon>Nocardioidaceae</taxon>
        <taxon>Nocardioides</taxon>
    </lineage>
</organism>
<feature type="compositionally biased region" description="Basic and acidic residues" evidence="16">
    <location>
        <begin position="572"/>
        <end position="583"/>
    </location>
</feature>
<evidence type="ECO:0000313" key="19">
    <source>
        <dbReference type="EMBL" id="MDQ1103413.1"/>
    </source>
</evidence>